<dbReference type="GO" id="GO:0034982">
    <property type="term" value="P:mitochondrial protein processing"/>
    <property type="evidence" value="ECO:0007669"/>
    <property type="project" value="TreeGrafter"/>
</dbReference>
<dbReference type="VEuPathDB" id="TriTrypDB:C3747_201g43"/>
<dbReference type="AlphaFoldDB" id="A0A2V2UJ87"/>
<feature type="domain" description="Peptidase M41" evidence="7">
    <location>
        <begin position="37"/>
        <end position="218"/>
    </location>
</feature>
<keyword evidence="6" id="KW-0482">Metalloprotease</keyword>
<evidence type="ECO:0000256" key="1">
    <source>
        <dbReference type="ARBA" id="ARBA00001947"/>
    </source>
</evidence>
<sequence>MRRLLRPRCRGTIRLPNGHFCQPLTMFSWAKKHRSRMSEATARRVALHESGHTLIAWLLPRQSDVIKVSITPRGPAAGFTQQVGKETFDMPTDVSLFTDICVMLAGRLAEATRHAELTTGAQDDYQRATKTAIHAFLAFGMSHHVGFLACEPQRLDEGRIYQKHSEKIQAVAEEEAARLVGTAQQYTKTLIAENKELLHRLADALFTRKELLKEDLEAILGPRGAARLSLEAEKVLTAFVQKSEKHGTTVRSTSG</sequence>
<dbReference type="PANTHER" id="PTHR43655">
    <property type="entry name" value="ATP-DEPENDENT PROTEASE"/>
    <property type="match status" value="1"/>
</dbReference>
<dbReference type="VEuPathDB" id="TriTrypDB:Tc_MARK_4660"/>
<keyword evidence="4" id="KW-0862">Zinc</keyword>
<name>A0A2V2UJ87_TRYCR</name>
<keyword evidence="6" id="KW-0645">Protease</keyword>
<dbReference type="InterPro" id="IPR000642">
    <property type="entry name" value="Peptidase_M41"/>
</dbReference>
<dbReference type="VEuPathDB" id="TriTrypDB:BCY84_19891"/>
<gene>
    <name evidence="8" type="ORF">C4B63_260g17</name>
</gene>
<dbReference type="VEuPathDB" id="TriTrypDB:TCSYLVIO_005951"/>
<keyword evidence="3" id="KW-0547">Nucleotide-binding</keyword>
<dbReference type="GO" id="GO:0004176">
    <property type="term" value="F:ATP-dependent peptidase activity"/>
    <property type="evidence" value="ECO:0007669"/>
    <property type="project" value="InterPro"/>
</dbReference>
<comment type="caution">
    <text evidence="8">The sequence shown here is derived from an EMBL/GenBank/DDBJ whole genome shotgun (WGS) entry which is preliminary data.</text>
</comment>
<reference evidence="8 9" key="1">
    <citation type="journal article" date="2018" name="Microb. Genom.">
        <title>Expanding an expanded genome: long-read sequencing of Trypanosoma cruzi.</title>
        <authorList>
            <person name="Berna L."/>
            <person name="Rodriguez M."/>
            <person name="Chiribao M.L."/>
            <person name="Parodi-Talice A."/>
            <person name="Pita S."/>
            <person name="Rijo G."/>
            <person name="Alvarez-Valin F."/>
            <person name="Robello C."/>
        </authorList>
    </citation>
    <scope>NUCLEOTIDE SEQUENCE [LARGE SCALE GENOMIC DNA]</scope>
    <source>
        <strain evidence="8 9">Dm28c</strain>
    </source>
</reference>
<evidence type="ECO:0000313" key="8">
    <source>
        <dbReference type="EMBL" id="PWU84031.1"/>
    </source>
</evidence>
<organism evidence="8 9">
    <name type="scientific">Trypanosoma cruzi</name>
    <dbReference type="NCBI Taxonomy" id="5693"/>
    <lineage>
        <taxon>Eukaryota</taxon>
        <taxon>Discoba</taxon>
        <taxon>Euglenozoa</taxon>
        <taxon>Kinetoplastea</taxon>
        <taxon>Metakinetoplastina</taxon>
        <taxon>Trypanosomatida</taxon>
        <taxon>Trypanosomatidae</taxon>
        <taxon>Trypanosoma</taxon>
        <taxon>Schizotrypanum</taxon>
    </lineage>
</organism>
<dbReference type="VEuPathDB" id="TriTrypDB:TcG_08954"/>
<dbReference type="GO" id="GO:0005524">
    <property type="term" value="F:ATP binding"/>
    <property type="evidence" value="ECO:0007669"/>
    <property type="project" value="UniProtKB-KW"/>
</dbReference>
<evidence type="ECO:0000259" key="7">
    <source>
        <dbReference type="Pfam" id="PF01434"/>
    </source>
</evidence>
<dbReference type="VEuPathDB" id="TriTrypDB:C4B63_260g17"/>
<dbReference type="GO" id="GO:0004222">
    <property type="term" value="F:metalloendopeptidase activity"/>
    <property type="evidence" value="ECO:0007669"/>
    <property type="project" value="InterPro"/>
</dbReference>
<comment type="cofactor">
    <cofactor evidence="1">
        <name>Zn(2+)</name>
        <dbReference type="ChEBI" id="CHEBI:29105"/>
    </cofactor>
</comment>
<keyword evidence="5" id="KW-0067">ATP-binding</keyword>
<dbReference type="VEuPathDB" id="TriTrypDB:TcYC6_0025650"/>
<dbReference type="VEuPathDB" id="TriTrypDB:TcCL_NonESM01685"/>
<dbReference type="PANTHER" id="PTHR43655:SF36">
    <property type="entry name" value="ZINC METALLOPEPTIDASE, PUTATIVE-RELATED"/>
    <property type="match status" value="1"/>
</dbReference>
<accession>A0A2V2UJ87</accession>
<keyword evidence="6" id="KW-0378">Hydrolase</keyword>
<dbReference type="Proteomes" id="UP000246121">
    <property type="component" value="Unassembled WGS sequence"/>
</dbReference>
<evidence type="ECO:0000256" key="4">
    <source>
        <dbReference type="ARBA" id="ARBA00022833"/>
    </source>
</evidence>
<dbReference type="InterPro" id="IPR050928">
    <property type="entry name" value="ATP-dep_Zn_Metalloprotease"/>
</dbReference>
<dbReference type="VEuPathDB" id="TriTrypDB:TcCLB.507213.10"/>
<evidence type="ECO:0000256" key="3">
    <source>
        <dbReference type="ARBA" id="ARBA00022741"/>
    </source>
</evidence>
<dbReference type="GO" id="GO:0046872">
    <property type="term" value="F:metal ion binding"/>
    <property type="evidence" value="ECO:0007669"/>
    <property type="project" value="UniProtKB-KW"/>
</dbReference>
<protein>
    <recommendedName>
        <fullName evidence="7">Peptidase M41 domain-containing protein</fullName>
    </recommendedName>
</protein>
<dbReference type="VEuPathDB" id="TriTrypDB:TcCLB.506879.100"/>
<dbReference type="EMBL" id="PRFA01000260">
    <property type="protein sequence ID" value="PWU84031.1"/>
    <property type="molecule type" value="Genomic_DNA"/>
</dbReference>
<dbReference type="VEuPathDB" id="TriTrypDB:ECC02_003243"/>
<dbReference type="InterPro" id="IPR037219">
    <property type="entry name" value="Peptidase_M41-like"/>
</dbReference>
<dbReference type="VEuPathDB" id="TriTrypDB:TcBrA4_0055500"/>
<dbReference type="SUPFAM" id="SSF140990">
    <property type="entry name" value="FtsH protease domain-like"/>
    <property type="match status" value="1"/>
</dbReference>
<dbReference type="Pfam" id="PF01434">
    <property type="entry name" value="Peptidase_M41"/>
    <property type="match status" value="1"/>
</dbReference>
<dbReference type="VEuPathDB" id="TriTrypDB:TCDM_09872"/>
<evidence type="ECO:0000256" key="5">
    <source>
        <dbReference type="ARBA" id="ARBA00022840"/>
    </source>
</evidence>
<dbReference type="GO" id="GO:0005745">
    <property type="term" value="C:m-AAA complex"/>
    <property type="evidence" value="ECO:0007669"/>
    <property type="project" value="TreeGrafter"/>
</dbReference>
<evidence type="ECO:0000256" key="6">
    <source>
        <dbReference type="ARBA" id="ARBA00023049"/>
    </source>
</evidence>
<dbReference type="VEuPathDB" id="TriTrypDB:TcCLB.511301.120"/>
<proteinExistence type="predicted"/>
<evidence type="ECO:0000256" key="2">
    <source>
        <dbReference type="ARBA" id="ARBA00022723"/>
    </source>
</evidence>
<evidence type="ECO:0000313" key="9">
    <source>
        <dbReference type="Proteomes" id="UP000246121"/>
    </source>
</evidence>
<keyword evidence="2" id="KW-0479">Metal-binding</keyword>
<dbReference type="Gene3D" id="1.20.58.760">
    <property type="entry name" value="Peptidase M41"/>
    <property type="match status" value="1"/>
</dbReference>